<dbReference type="GO" id="GO:0005737">
    <property type="term" value="C:cytoplasm"/>
    <property type="evidence" value="ECO:0007669"/>
    <property type="project" value="UniProtKB-SubCell"/>
</dbReference>
<comment type="subcellular location">
    <subcellularLocation>
        <location evidence="1">Cytoplasm</location>
    </subcellularLocation>
</comment>
<keyword evidence="3" id="KW-0677">Repeat</keyword>
<evidence type="ECO:0000256" key="3">
    <source>
        <dbReference type="ARBA" id="ARBA00022737"/>
    </source>
</evidence>
<dbReference type="PANTHER" id="PTHR23346">
    <property type="entry name" value="TRANSLATIONAL ACTIVATOR GCN1-RELATED"/>
    <property type="match status" value="1"/>
</dbReference>
<evidence type="ECO:0000259" key="8">
    <source>
        <dbReference type="Pfam" id="PF24492"/>
    </source>
</evidence>
<dbReference type="Gene3D" id="1.25.10.10">
    <property type="entry name" value="Leucine-rich Repeat Variant"/>
    <property type="match status" value="3"/>
</dbReference>
<dbReference type="GO" id="GO:0043248">
    <property type="term" value="P:proteasome assembly"/>
    <property type="evidence" value="ECO:0007669"/>
    <property type="project" value="InterPro"/>
</dbReference>
<sequence length="1683" mass="187040">MLDAIIMPYSVSLAQVASASQRPSTAPPTSATSNHPGLSTNAVRRLVADSAWSLELVEQIKVAILKFIKSGLVDINRVVPHLVVACSDSRHTVATTADLELRKHISTIDWNSQSLVSKLYRICLGSAMAKKNTPTADKRQPANVRMKLKLVFYLLRSKAAAELFPHTIQLVYDGLFAANNVKLKALALQFVQHIFNKADLDKLQKQAILLLDGLLKVVNNEETDSRSKSLAYISMGRLSTRMSEPFTQRINILMAMFQTLPQEDSVEVKLAMQESLVMMSSAYKNLPSDKLNDVAMLIDKAMEDNDHFVRLAGVHYAGYVFPPTHVQSRYQLLLATGDIKEDVAASANRFLSGKTSKDVSLEKSNNGFKLPTFANILTYIYKNALERGSSGKRHVIGTRSMPFLPTTFKSILVYLRKCLISHTTLNPFEVNDLDPEDLEMTSLKIAAYVRQRLLGNDTEMIQLVSMYIDLMFQYLRLISDPSVVYYLLEIVAVCPDIIDVNKILVCSGSIKSDDFTSRVSWIRSLSTHTRDNIRHYGAELYSIVFKRTASTVTEYSHLIKDLLHSSASKRFEEKHGSLLLLGYIVGDYLKLNNSDNKDDPLATETLSILVKNIKMQQEQLLVTAACFSVGEMARKVAVPLIDGQTSNDKDSQQSTDVPVTKLTVVEALTNLVSSKTAHKLREQVVISLGRLPVGDGNFPHTEKILQTLLDSSEMKDTELHFSVGRALCSAALGTNSPEKHDRWVSKDNPFHHLQQADQQQPAHQHDYVEWLLTKIISEFVMHRIPAARQASCVWLMTMLKTKEYSQHPAVLAHLMDLQNSFTSLLSEPDDLTQDIASKGFGIVYELGSDDQKKVLVNQLVESLTGSSETSSPASKVRIVGQEGSGLFQSSVQLGKAPDGSSLTTYKELCSLASDLNQPDLVYKFLHLANHHALWNTKKGVAFGFRSIADAAQEQLKPHLPRIVPRLYRYTFDPQPSVRSAMTSIWNVVAPEPTKTVERFMSVILNDLIRNLTDKLWRTRQASCHALSDLLRSGFKRQDTTTDASPADGSTEPPASIITNRLAELWSIVFRVCDDVKETVRLAAEDTCKVLKKITVKLFDKETTWIKADDAVISKILESLLKDGMENTMKEIRAMSLSTLIEVSKVCGPLIKPCIPQMVIALLEALSGLESPMFNYLHNRSGHVTQDALDWVRAEAVKSSALMETASRCLRQYDEEVLKNLAPLLADLTKRGVGLSTKAGCAHLITSLVTSCGNDLTPFAGKFINALTNGLADRSLAVRKVNSTAIGHLSRVAKDATLEKLLMKMKQWYLEKEEETYKHASASVFYAVARHCPDALNRHSALVLPLAFFGMHEKQQLKGSKAQTAQQSNSMTEGDDVNFALSSRDMWEAIWNEFTPGSETAVRLHLKEIVEISSGALQSSSWEAKAQAAASMSTVAKKQRPGTVVRPQLENLLRALFEGLQGRTWEGKTQLLEALSNVCEHCGDEMTPGELEKAVAALVKESKREKLTYSVEAITCLANVLQSRKIDGFDQFWSLTRPHLSKEGKESDSDDDEDRTSRKERKTAVLKRQELILKSLCKAWPSSPETQVKFYGEVFGVLSEFAELSTFGVQLAAVKCLSKILESLATLQRVASEAEPQFSDVAVLAKPLASCLTNMKFSAIREEAVKASQHFVKIIAGKQNVLFY</sequence>
<evidence type="ECO:0000256" key="1">
    <source>
        <dbReference type="ARBA" id="ARBA00004496"/>
    </source>
</evidence>
<dbReference type="GO" id="GO:0060090">
    <property type="term" value="F:molecular adaptor activity"/>
    <property type="evidence" value="ECO:0007669"/>
    <property type="project" value="InterPro"/>
</dbReference>
<feature type="domain" description="Proteasome component Ecm29 N-terminal" evidence="6">
    <location>
        <begin position="29"/>
        <end position="335"/>
    </location>
</feature>
<dbReference type="GO" id="GO:0000502">
    <property type="term" value="C:proteasome complex"/>
    <property type="evidence" value="ECO:0007669"/>
    <property type="project" value="UniProtKB-KW"/>
</dbReference>
<keyword evidence="4 9" id="KW-0647">Proteasome</keyword>
<dbReference type="GO" id="GO:0005634">
    <property type="term" value="C:nucleus"/>
    <property type="evidence" value="ECO:0007669"/>
    <property type="project" value="TreeGrafter"/>
</dbReference>
<dbReference type="InterPro" id="IPR011989">
    <property type="entry name" value="ARM-like"/>
</dbReference>
<dbReference type="GO" id="GO:0036503">
    <property type="term" value="P:ERAD pathway"/>
    <property type="evidence" value="ECO:0007669"/>
    <property type="project" value="TreeGrafter"/>
</dbReference>
<evidence type="ECO:0000256" key="5">
    <source>
        <dbReference type="SAM" id="MobiDB-lite"/>
    </source>
</evidence>
<name>A0A6F9DC50_9ASCI</name>
<dbReference type="InterPro" id="IPR055444">
    <property type="entry name" value="ARM_ECM29"/>
</dbReference>
<dbReference type="Pfam" id="PF23702">
    <property type="entry name" value="ARM_ECM29"/>
    <property type="match status" value="1"/>
</dbReference>
<evidence type="ECO:0000256" key="4">
    <source>
        <dbReference type="ARBA" id="ARBA00022942"/>
    </source>
</evidence>
<dbReference type="InterPro" id="IPR055443">
    <property type="entry name" value="HEAT_ECM29"/>
</dbReference>
<dbReference type="InterPro" id="IPR016024">
    <property type="entry name" value="ARM-type_fold"/>
</dbReference>
<feature type="region of interest" description="Disordered" evidence="5">
    <location>
        <begin position="1539"/>
        <end position="1561"/>
    </location>
</feature>
<protein>
    <submittedName>
        <fullName evidence="9">Proteasome-associated protein ECM29 homolog</fullName>
    </submittedName>
</protein>
<dbReference type="Pfam" id="PF23731">
    <property type="entry name" value="ARM_ECM29_C"/>
    <property type="match status" value="1"/>
</dbReference>
<reference evidence="9" key="1">
    <citation type="submission" date="2020-04" db="EMBL/GenBank/DDBJ databases">
        <authorList>
            <person name="Neveu A P."/>
        </authorList>
    </citation>
    <scope>NUCLEOTIDE SEQUENCE</scope>
    <source>
        <tissue evidence="9">Whole embryo</tissue>
    </source>
</reference>
<feature type="domain" description="Proteasome adapter and scaffold protein ECM29 HEAT-repeat" evidence="8">
    <location>
        <begin position="1150"/>
        <end position="1309"/>
    </location>
</feature>
<dbReference type="PANTHER" id="PTHR23346:SF19">
    <property type="entry name" value="PROTEASOME ADAPTER AND SCAFFOLD PROTEIN ECM29"/>
    <property type="match status" value="1"/>
</dbReference>
<organism evidence="9">
    <name type="scientific">Phallusia mammillata</name>
    <dbReference type="NCBI Taxonomy" id="59560"/>
    <lineage>
        <taxon>Eukaryota</taxon>
        <taxon>Metazoa</taxon>
        <taxon>Chordata</taxon>
        <taxon>Tunicata</taxon>
        <taxon>Ascidiacea</taxon>
        <taxon>Phlebobranchia</taxon>
        <taxon>Ascidiidae</taxon>
        <taxon>Phallusia</taxon>
    </lineage>
</organism>
<evidence type="ECO:0000259" key="7">
    <source>
        <dbReference type="Pfam" id="PF23702"/>
    </source>
</evidence>
<evidence type="ECO:0000313" key="9">
    <source>
        <dbReference type="EMBL" id="CAB3240733.1"/>
    </source>
</evidence>
<keyword evidence="2" id="KW-0963">Cytoplasm</keyword>
<dbReference type="Pfam" id="PF13001">
    <property type="entry name" value="ECM29_N"/>
    <property type="match status" value="1"/>
</dbReference>
<accession>A0A6F9DC50</accession>
<feature type="domain" description="ECM29 ARM-like repeats" evidence="7">
    <location>
        <begin position="444"/>
        <end position="605"/>
    </location>
</feature>
<evidence type="ECO:0000259" key="6">
    <source>
        <dbReference type="Pfam" id="PF13001"/>
    </source>
</evidence>
<gene>
    <name evidence="9" type="primary">Ecpas-002</name>
</gene>
<evidence type="ECO:0000256" key="2">
    <source>
        <dbReference type="ARBA" id="ARBA00022490"/>
    </source>
</evidence>
<dbReference type="Pfam" id="PF24492">
    <property type="entry name" value="HEAT_ECM29"/>
    <property type="match status" value="1"/>
</dbReference>
<dbReference type="EMBL" id="LR784724">
    <property type="protein sequence ID" value="CAB3240733.1"/>
    <property type="molecule type" value="mRNA"/>
</dbReference>
<dbReference type="SUPFAM" id="SSF48371">
    <property type="entry name" value="ARM repeat"/>
    <property type="match status" value="3"/>
</dbReference>
<dbReference type="InterPro" id="IPR024372">
    <property type="entry name" value="Ecm29_N"/>
</dbReference>
<proteinExistence type="evidence at transcript level"/>